<organism evidence="7">
    <name type="scientific">marine sediment metagenome</name>
    <dbReference type="NCBI Taxonomy" id="412755"/>
    <lineage>
        <taxon>unclassified sequences</taxon>
        <taxon>metagenomes</taxon>
        <taxon>ecological metagenomes</taxon>
    </lineage>
</organism>
<reference evidence="7" key="1">
    <citation type="journal article" date="2014" name="Front. Microbiol.">
        <title>High frequency of phylogenetically diverse reductive dehalogenase-homologous genes in deep subseafloor sedimentary metagenomes.</title>
        <authorList>
            <person name="Kawai M."/>
            <person name="Futagami T."/>
            <person name="Toyoda A."/>
            <person name="Takaki Y."/>
            <person name="Nishi S."/>
            <person name="Hori S."/>
            <person name="Arai W."/>
            <person name="Tsubouchi T."/>
            <person name="Morono Y."/>
            <person name="Uchiyama I."/>
            <person name="Ito T."/>
            <person name="Fujiyama A."/>
            <person name="Inagaki F."/>
            <person name="Takami H."/>
        </authorList>
    </citation>
    <scope>NUCLEOTIDE SEQUENCE</scope>
    <source>
        <strain evidence="7">Expedition CK06-06</strain>
    </source>
</reference>
<evidence type="ECO:0000256" key="2">
    <source>
        <dbReference type="ARBA" id="ARBA00022692"/>
    </source>
</evidence>
<sequence>MGDLASVDRLGPELILLAFAGIILLTDLVVQRRWLVVGSSLLAVAGSLIWAGTLVARDMRGSAFDGVLVVDDFSLFFNFLFAGIAGVVILASIDYSERFSRYQSEYYALILTSAAGMMLLAASVDLIAIFIALELTSISLYVLVALLKDVRSSEAGLKYLLLGALSTAVTLYGMALLFGLSGSTSLADIGNVVAAANDDTRAALVMAMVFLAAGLGFKMAAVPFQMWVPDVYEG</sequence>
<keyword evidence="2 5" id="KW-0812">Transmembrane</keyword>
<evidence type="ECO:0000256" key="3">
    <source>
        <dbReference type="ARBA" id="ARBA00022989"/>
    </source>
</evidence>
<comment type="subcellular location">
    <subcellularLocation>
        <location evidence="1">Membrane</location>
        <topology evidence="1">Multi-pass membrane protein</topology>
    </subcellularLocation>
</comment>
<feature type="transmembrane region" description="Helical" evidence="5">
    <location>
        <begin position="105"/>
        <end position="121"/>
    </location>
</feature>
<protein>
    <recommendedName>
        <fullName evidence="6">NADH:quinone oxidoreductase/Mrp antiporter transmembrane domain-containing protein</fullName>
    </recommendedName>
</protein>
<keyword evidence="4 5" id="KW-0472">Membrane</keyword>
<dbReference type="AlphaFoldDB" id="X0VSU3"/>
<dbReference type="PANTHER" id="PTHR22773">
    <property type="entry name" value="NADH DEHYDROGENASE"/>
    <property type="match status" value="1"/>
</dbReference>
<dbReference type="InterPro" id="IPR001750">
    <property type="entry name" value="ND/Mrp_TM"/>
</dbReference>
<evidence type="ECO:0000256" key="4">
    <source>
        <dbReference type="ARBA" id="ARBA00023136"/>
    </source>
</evidence>
<dbReference type="EMBL" id="BARS01030395">
    <property type="protein sequence ID" value="GAG21315.1"/>
    <property type="molecule type" value="Genomic_DNA"/>
</dbReference>
<feature type="transmembrane region" description="Helical" evidence="5">
    <location>
        <begin position="75"/>
        <end position="93"/>
    </location>
</feature>
<feature type="transmembrane region" description="Helical" evidence="5">
    <location>
        <begin position="14"/>
        <end position="30"/>
    </location>
</feature>
<feature type="transmembrane region" description="Helical" evidence="5">
    <location>
        <begin position="35"/>
        <end position="55"/>
    </location>
</feature>
<keyword evidence="3 5" id="KW-1133">Transmembrane helix</keyword>
<proteinExistence type="predicted"/>
<feature type="non-terminal residue" evidence="7">
    <location>
        <position position="234"/>
    </location>
</feature>
<dbReference type="GO" id="GO:0016020">
    <property type="term" value="C:membrane"/>
    <property type="evidence" value="ECO:0007669"/>
    <property type="project" value="UniProtKB-SubCell"/>
</dbReference>
<gene>
    <name evidence="7" type="ORF">S01H1_47407</name>
</gene>
<name>X0VSU3_9ZZZZ</name>
<accession>X0VSU3</accession>
<feature type="transmembrane region" description="Helical" evidence="5">
    <location>
        <begin position="127"/>
        <end position="147"/>
    </location>
</feature>
<evidence type="ECO:0000256" key="1">
    <source>
        <dbReference type="ARBA" id="ARBA00004141"/>
    </source>
</evidence>
<feature type="transmembrane region" description="Helical" evidence="5">
    <location>
        <begin position="200"/>
        <end position="217"/>
    </location>
</feature>
<dbReference type="Pfam" id="PF00361">
    <property type="entry name" value="Proton_antipo_M"/>
    <property type="match status" value="1"/>
</dbReference>
<feature type="domain" description="NADH:quinone oxidoreductase/Mrp antiporter transmembrane" evidence="6">
    <location>
        <begin position="123"/>
        <end position="234"/>
    </location>
</feature>
<evidence type="ECO:0000313" key="7">
    <source>
        <dbReference type="EMBL" id="GAG21315.1"/>
    </source>
</evidence>
<evidence type="ECO:0000259" key="6">
    <source>
        <dbReference type="Pfam" id="PF00361"/>
    </source>
</evidence>
<feature type="transmembrane region" description="Helical" evidence="5">
    <location>
        <begin position="159"/>
        <end position="180"/>
    </location>
</feature>
<comment type="caution">
    <text evidence="7">The sequence shown here is derived from an EMBL/GenBank/DDBJ whole genome shotgun (WGS) entry which is preliminary data.</text>
</comment>
<evidence type="ECO:0000256" key="5">
    <source>
        <dbReference type="SAM" id="Phobius"/>
    </source>
</evidence>